<feature type="region of interest" description="Disordered" evidence="1">
    <location>
        <begin position="1"/>
        <end position="116"/>
    </location>
</feature>
<dbReference type="EMBL" id="CADEPM010000012">
    <property type="protein sequence ID" value="CAB3411238.1"/>
    <property type="molecule type" value="Genomic_DNA"/>
</dbReference>
<evidence type="ECO:0000256" key="1">
    <source>
        <dbReference type="SAM" id="MobiDB-lite"/>
    </source>
</evidence>
<reference evidence="2 3" key="1">
    <citation type="submission" date="2020-04" db="EMBL/GenBank/DDBJ databases">
        <authorList>
            <person name="Laetsch R D."/>
            <person name="Stevens L."/>
            <person name="Kumar S."/>
            <person name="Blaxter L. M."/>
        </authorList>
    </citation>
    <scope>NUCLEOTIDE SEQUENCE [LARGE SCALE GENOMIC DNA]</scope>
</reference>
<proteinExistence type="predicted"/>
<name>A0A8S1FBM3_9PELO</name>
<evidence type="ECO:0000313" key="2">
    <source>
        <dbReference type="EMBL" id="CAB3411238.1"/>
    </source>
</evidence>
<comment type="caution">
    <text evidence="2">The sequence shown here is derived from an EMBL/GenBank/DDBJ whole genome shotgun (WGS) entry which is preliminary data.</text>
</comment>
<feature type="compositionally biased region" description="Basic and acidic residues" evidence="1">
    <location>
        <begin position="27"/>
        <end position="41"/>
    </location>
</feature>
<evidence type="ECO:0000313" key="3">
    <source>
        <dbReference type="Proteomes" id="UP000494206"/>
    </source>
</evidence>
<dbReference type="OrthoDB" id="5855187at2759"/>
<feature type="compositionally biased region" description="Basic residues" evidence="1">
    <location>
        <begin position="48"/>
        <end position="57"/>
    </location>
</feature>
<organism evidence="2 3">
    <name type="scientific">Caenorhabditis bovis</name>
    <dbReference type="NCBI Taxonomy" id="2654633"/>
    <lineage>
        <taxon>Eukaryota</taxon>
        <taxon>Metazoa</taxon>
        <taxon>Ecdysozoa</taxon>
        <taxon>Nematoda</taxon>
        <taxon>Chromadorea</taxon>
        <taxon>Rhabditida</taxon>
        <taxon>Rhabditina</taxon>
        <taxon>Rhabditomorpha</taxon>
        <taxon>Rhabditoidea</taxon>
        <taxon>Rhabditidae</taxon>
        <taxon>Peloderinae</taxon>
        <taxon>Caenorhabditis</taxon>
    </lineage>
</organism>
<dbReference type="AlphaFoldDB" id="A0A8S1FBM3"/>
<dbReference type="Proteomes" id="UP000494206">
    <property type="component" value="Unassembled WGS sequence"/>
</dbReference>
<keyword evidence="3" id="KW-1185">Reference proteome</keyword>
<gene>
    <name evidence="2" type="ORF">CBOVIS_LOCUS12652</name>
</gene>
<accession>A0A8S1FBM3</accession>
<sequence>MTESSPEPLDDLYEEQRVRRPVVRWQSMREEGDFGGLHRSDTNPSLKTGRRQRGRRRNNNDEDGDSLHTSFLRVPVGLSGRSSPSVASIGSEPESCIDETRYMTDDDEMIGWSTEK</sequence>
<protein>
    <submittedName>
        <fullName evidence="2">Uncharacterized protein</fullName>
    </submittedName>
</protein>